<proteinExistence type="predicted"/>
<evidence type="ECO:0000256" key="1">
    <source>
        <dbReference type="SAM" id="Phobius"/>
    </source>
</evidence>
<dbReference type="EMBL" id="CAKMTQ010000027">
    <property type="protein sequence ID" value="CAH1533729.1"/>
    <property type="molecule type" value="Genomic_DNA"/>
</dbReference>
<protein>
    <recommendedName>
        <fullName evidence="4">Type II secretion system protein</fullName>
    </recommendedName>
</protein>
<dbReference type="RefSeq" id="WP_409931453.1">
    <property type="nucleotide sequence ID" value="NZ_CAKMTQ010000027.1"/>
</dbReference>
<evidence type="ECO:0000313" key="3">
    <source>
        <dbReference type="Proteomes" id="UP001295420"/>
    </source>
</evidence>
<keyword evidence="1" id="KW-1133">Transmembrane helix</keyword>
<evidence type="ECO:0008006" key="4">
    <source>
        <dbReference type="Google" id="ProtNLM"/>
    </source>
</evidence>
<keyword evidence="1" id="KW-0472">Membrane</keyword>
<keyword evidence="1" id="KW-0812">Transmembrane</keyword>
<evidence type="ECO:0000313" key="2">
    <source>
        <dbReference type="EMBL" id="CAH1533729.1"/>
    </source>
</evidence>
<sequence>MKPYLTQRAQRGFGLVETVITLALVMAIVGISLPFWLEQRKDDEAKAYANHIRVLIERIHQYQYFKITEEGVNPSSQESWPATLESLMTDYPLQYWNSCSAAEEQNGDCVQPDFVPWSHSRIASYFQTDASNPAFNTHLVLRFPLSELASEPKDYTRWSNVLMDIPGAQRVGNDIDITLRQATLALMYDNIVMRDGYTTLTDDWDVGGHKISNAEDFTIRNSDGTQTSIAQGLVTIYHVKAWEEFAKPSCPEGLTATPQLSLASVDVTYPYTITGSLKPYIASETATTWAANIDAYVINTETNQYNVLNSGEIMAMVQCK</sequence>
<organism evidence="2 3">
    <name type="scientific">Vibrio owensii</name>
    <dbReference type="NCBI Taxonomy" id="696485"/>
    <lineage>
        <taxon>Bacteria</taxon>
        <taxon>Pseudomonadati</taxon>
        <taxon>Pseudomonadota</taxon>
        <taxon>Gammaproteobacteria</taxon>
        <taxon>Vibrionales</taxon>
        <taxon>Vibrionaceae</taxon>
        <taxon>Vibrio</taxon>
    </lineage>
</organism>
<name>A0AAU9QA61_9VIBR</name>
<gene>
    <name evidence="2" type="ORF">THF1D04_330032</name>
</gene>
<reference evidence="2" key="1">
    <citation type="submission" date="2022-01" db="EMBL/GenBank/DDBJ databases">
        <authorList>
            <person name="Lagorce A."/>
        </authorList>
    </citation>
    <scope>NUCLEOTIDE SEQUENCE</scope>
    <source>
        <strain evidence="2">Th15_F1_D04</strain>
    </source>
</reference>
<feature type="transmembrane region" description="Helical" evidence="1">
    <location>
        <begin position="12"/>
        <end position="37"/>
    </location>
</feature>
<comment type="caution">
    <text evidence="2">The sequence shown here is derived from an EMBL/GenBank/DDBJ whole genome shotgun (WGS) entry which is preliminary data.</text>
</comment>
<dbReference type="AlphaFoldDB" id="A0AAU9QA61"/>
<dbReference type="Proteomes" id="UP001295420">
    <property type="component" value="Unassembled WGS sequence"/>
</dbReference>
<accession>A0AAU9QA61</accession>